<dbReference type="FunCoup" id="A0A0V0QY38">
    <property type="interactions" value="288"/>
</dbReference>
<dbReference type="InterPro" id="IPR002843">
    <property type="entry name" value="ATPase_V0-cplx_csu/dsu"/>
</dbReference>
<keyword evidence="2" id="KW-0813">Transport</keyword>
<comment type="similarity">
    <text evidence="1">Belongs to the V-ATPase V0D/AC39 subunit family.</text>
</comment>
<dbReference type="Pfam" id="PF01992">
    <property type="entry name" value="vATP-synt_AC39"/>
    <property type="match status" value="1"/>
</dbReference>
<evidence type="ECO:0000313" key="5">
    <source>
        <dbReference type="EMBL" id="KRX07158.1"/>
    </source>
</evidence>
<dbReference type="OMA" id="MTYGYMI"/>
<dbReference type="EMBL" id="LDAU01000086">
    <property type="protein sequence ID" value="KRX07158.1"/>
    <property type="molecule type" value="Genomic_DNA"/>
</dbReference>
<keyword evidence="4" id="KW-0406">Ion transport</keyword>
<gene>
    <name evidence="5" type="ORF">PPERSA_00068</name>
</gene>
<dbReference type="GO" id="GO:0046961">
    <property type="term" value="F:proton-transporting ATPase activity, rotational mechanism"/>
    <property type="evidence" value="ECO:0007669"/>
    <property type="project" value="InterPro"/>
</dbReference>
<dbReference type="InterPro" id="IPR016727">
    <property type="entry name" value="ATPase_V0-cplx_dsu"/>
</dbReference>
<dbReference type="GO" id="GO:0033179">
    <property type="term" value="C:proton-transporting V-type ATPase, V0 domain"/>
    <property type="evidence" value="ECO:0007669"/>
    <property type="project" value="InterPro"/>
</dbReference>
<name>A0A0V0QY38_PSEPJ</name>
<dbReference type="Gene3D" id="1.10.132.50">
    <property type="entry name" value="ATP synthase (C/AC39) subunit, domain 3"/>
    <property type="match status" value="1"/>
</dbReference>
<accession>A0A0V0QY38</accession>
<dbReference type="InterPro" id="IPR044911">
    <property type="entry name" value="V-type_ATPase_csu/dsu_dom_3"/>
</dbReference>
<evidence type="ECO:0000256" key="3">
    <source>
        <dbReference type="ARBA" id="ARBA00022781"/>
    </source>
</evidence>
<evidence type="ECO:0000256" key="2">
    <source>
        <dbReference type="ARBA" id="ARBA00022448"/>
    </source>
</evidence>
<dbReference type="InterPro" id="IPR035067">
    <property type="entry name" value="V-type_ATPase_csu/dsu"/>
</dbReference>
<organism evidence="5 6">
    <name type="scientific">Pseudocohnilembus persalinus</name>
    <name type="common">Ciliate</name>
    <dbReference type="NCBI Taxonomy" id="266149"/>
    <lineage>
        <taxon>Eukaryota</taxon>
        <taxon>Sar</taxon>
        <taxon>Alveolata</taxon>
        <taxon>Ciliophora</taxon>
        <taxon>Intramacronucleata</taxon>
        <taxon>Oligohymenophorea</taxon>
        <taxon>Scuticociliatia</taxon>
        <taxon>Philasterida</taxon>
        <taxon>Pseudocohnilembidae</taxon>
        <taxon>Pseudocohnilembus</taxon>
    </lineage>
</organism>
<dbReference type="InParanoid" id="A0A0V0QY38"/>
<dbReference type="OrthoDB" id="282702at2759"/>
<proteinExistence type="inferred from homology"/>
<evidence type="ECO:0000256" key="4">
    <source>
        <dbReference type="ARBA" id="ARBA00023065"/>
    </source>
</evidence>
<keyword evidence="6" id="KW-1185">Reference proteome</keyword>
<dbReference type="SUPFAM" id="SSF103486">
    <property type="entry name" value="V-type ATP synthase subunit C"/>
    <property type="match status" value="1"/>
</dbReference>
<sequence length="384" mass="44534">MELATFAIHDGYLEAILRGLRSSFLTEIQYGQMKNCSTLGELKTFLEETDYGTLLQTENQDIPIITLREKLREKLAQEFDYIGTQSGGKLNEFLHLMRCKYMIDNVVNIIEQLRVDPKAKFTGCHPLGYFEGMNNIKVMEGDDLSQLYRDVLIDTPVGTYFMRFLEESMEGMGENKGMNDVQEIFKQMKPEHIRNSLKKMWLEDFYTYCSTLSNGTTSEMMVDLLKVEADFKNIQVIYNTIGHNTSMAKLLLTRKQLTPNFGYLYPDCDEALKKSTNVDQLREAVKGIENYSAIMKDAPDPSKMEDFTFHTKTLEDFMSEDECRRYSIAFDQCAHYTVFYAYLKLKELEVRNIIWLAEMISRKLQKGHPGWKKIIVPFSNLTGK</sequence>
<evidence type="ECO:0000313" key="6">
    <source>
        <dbReference type="Proteomes" id="UP000054937"/>
    </source>
</evidence>
<dbReference type="AlphaFoldDB" id="A0A0V0QY38"/>
<reference evidence="5 6" key="1">
    <citation type="journal article" date="2015" name="Sci. Rep.">
        <title>Genome of the facultative scuticociliatosis pathogen Pseudocohnilembus persalinus provides insight into its virulence through horizontal gene transfer.</title>
        <authorList>
            <person name="Xiong J."/>
            <person name="Wang G."/>
            <person name="Cheng J."/>
            <person name="Tian M."/>
            <person name="Pan X."/>
            <person name="Warren A."/>
            <person name="Jiang C."/>
            <person name="Yuan D."/>
            <person name="Miao W."/>
        </authorList>
    </citation>
    <scope>NUCLEOTIDE SEQUENCE [LARGE SCALE GENOMIC DNA]</scope>
    <source>
        <strain evidence="5">36N120E</strain>
    </source>
</reference>
<dbReference type="Proteomes" id="UP000054937">
    <property type="component" value="Unassembled WGS sequence"/>
</dbReference>
<dbReference type="PANTHER" id="PTHR11028">
    <property type="entry name" value="VACUOLAR ATP SYNTHASE SUBUNIT AC39"/>
    <property type="match status" value="1"/>
</dbReference>
<dbReference type="InterPro" id="IPR036079">
    <property type="entry name" value="ATPase_csu/dsu_sf"/>
</dbReference>
<keyword evidence="3" id="KW-0375">Hydrogen ion transport</keyword>
<evidence type="ECO:0000256" key="1">
    <source>
        <dbReference type="ARBA" id="ARBA00006709"/>
    </source>
</evidence>
<dbReference type="Gene3D" id="1.20.1690.10">
    <property type="entry name" value="V-type ATP synthase subunit C domain"/>
    <property type="match status" value="2"/>
</dbReference>
<protein>
    <submittedName>
        <fullName evidence="5">ATPase, V0 complex, c/d subunit</fullName>
    </submittedName>
</protein>
<comment type="caution">
    <text evidence="5">The sequence shown here is derived from an EMBL/GenBank/DDBJ whole genome shotgun (WGS) entry which is preliminary data.</text>
</comment>